<dbReference type="EMBL" id="CP045810">
    <property type="protein sequence ID" value="QHN39366.1"/>
    <property type="molecule type" value="Genomic_DNA"/>
</dbReference>
<organism evidence="1">
    <name type="scientific">Gordonia amarae</name>
    <dbReference type="NCBI Taxonomy" id="36821"/>
    <lineage>
        <taxon>Bacteria</taxon>
        <taxon>Bacillati</taxon>
        <taxon>Actinomycetota</taxon>
        <taxon>Actinomycetes</taxon>
        <taxon>Mycobacteriales</taxon>
        <taxon>Gordoniaceae</taxon>
        <taxon>Gordonia</taxon>
    </lineage>
</organism>
<evidence type="ECO:0000313" key="1">
    <source>
        <dbReference type="EMBL" id="QHN39366.1"/>
    </source>
</evidence>
<sequence>MRRPLVLIALLGSALAVIMATGVAQARPAPTDAKASLIAAGVPAQVVTRAFARTPAATGPVVHLTNPGVGQPAGTVDAVIDHKTKTVQVIQRFNWRPSQLSVGWVNLSTGASGISGLPNRLPRPDLSPNYFDSATTLHTGPGPVALVVWGTIPGWTGLMSLAPEYFGVLTPGGGILSV</sequence>
<gene>
    <name evidence="1" type="ORF">GII30_09505</name>
</gene>
<accession>A0A857KJ50</accession>
<reference evidence="1" key="1">
    <citation type="journal article" date="2021" name="Nat. Microbiol.">
        <title>Cocultivation of an ultrasmall environmental parasitic bacterium with lytic ability against bacteria associated with wastewater foams.</title>
        <authorList>
            <person name="Batinovic S."/>
            <person name="Rose J.J.A."/>
            <person name="Ratcliffe J."/>
            <person name="Seviour R.J."/>
            <person name="Petrovski S."/>
        </authorList>
    </citation>
    <scope>NUCLEOTIDE SEQUENCE</scope>
    <source>
        <strain evidence="1">CON44</strain>
    </source>
</reference>
<proteinExistence type="predicted"/>
<dbReference type="RefSeq" id="WP_005186640.1">
    <property type="nucleotide sequence ID" value="NZ_CP045804.1"/>
</dbReference>
<protein>
    <submittedName>
        <fullName evidence="1">Uncharacterized protein</fullName>
    </submittedName>
</protein>
<dbReference type="AlphaFoldDB" id="A0A857KJ50"/>
<name>A0A857KJ50_9ACTN</name>